<dbReference type="Gene3D" id="3.40.1080.10">
    <property type="entry name" value="Glutaconate Coenzyme A-transferase"/>
    <property type="match status" value="1"/>
</dbReference>
<name>A0ABN2N435_9PSEU</name>
<evidence type="ECO:0000313" key="2">
    <source>
        <dbReference type="EMBL" id="GAA1851710.1"/>
    </source>
</evidence>
<reference evidence="2 3" key="1">
    <citation type="journal article" date="2019" name="Int. J. Syst. Evol. Microbiol.">
        <title>The Global Catalogue of Microorganisms (GCM) 10K type strain sequencing project: providing services to taxonomists for standard genome sequencing and annotation.</title>
        <authorList>
            <consortium name="The Broad Institute Genomics Platform"/>
            <consortium name="The Broad Institute Genome Sequencing Center for Infectious Disease"/>
            <person name="Wu L."/>
            <person name="Ma J."/>
        </authorList>
    </citation>
    <scope>NUCLEOTIDE SEQUENCE [LARGE SCALE GENOMIC DNA]</scope>
    <source>
        <strain evidence="2 3">JCM 16009</strain>
    </source>
</reference>
<dbReference type="EMBL" id="BAAAQK010000009">
    <property type="protein sequence ID" value="GAA1851710.1"/>
    <property type="molecule type" value="Genomic_DNA"/>
</dbReference>
<dbReference type="Pfam" id="PF13336">
    <property type="entry name" value="AcetylCoA_hyd_C"/>
    <property type="match status" value="1"/>
</dbReference>
<dbReference type="Gene3D" id="3.30.750.70">
    <property type="entry name" value="4-hydroxybutyrate coenzyme like domains"/>
    <property type="match status" value="1"/>
</dbReference>
<dbReference type="PANTHER" id="PTHR21432:SF20">
    <property type="entry name" value="ACETYL-COA HYDROLASE"/>
    <property type="match status" value="1"/>
</dbReference>
<evidence type="ECO:0000313" key="3">
    <source>
        <dbReference type="Proteomes" id="UP001500449"/>
    </source>
</evidence>
<proteinExistence type="predicted"/>
<dbReference type="InterPro" id="IPR038460">
    <property type="entry name" value="AcetylCoA_hyd_C_sf"/>
</dbReference>
<dbReference type="InterPro" id="IPR037171">
    <property type="entry name" value="NagB/RpiA_transferase-like"/>
</dbReference>
<dbReference type="SUPFAM" id="SSF100950">
    <property type="entry name" value="NagB/RpiA/CoA transferase-like"/>
    <property type="match status" value="2"/>
</dbReference>
<protein>
    <submittedName>
        <fullName evidence="2">Acetyl-CoA hydrolase/transferase family protein</fullName>
    </submittedName>
</protein>
<keyword evidence="3" id="KW-1185">Reference proteome</keyword>
<evidence type="ECO:0000259" key="1">
    <source>
        <dbReference type="Pfam" id="PF13336"/>
    </source>
</evidence>
<dbReference type="Gene3D" id="3.40.1080.20">
    <property type="entry name" value="Acetyl-CoA hydrolase/transferase C-terminal domain"/>
    <property type="match status" value="1"/>
</dbReference>
<organism evidence="2 3">
    <name type="scientific">Pseudonocardia ailaonensis</name>
    <dbReference type="NCBI Taxonomy" id="367279"/>
    <lineage>
        <taxon>Bacteria</taxon>
        <taxon>Bacillati</taxon>
        <taxon>Actinomycetota</taxon>
        <taxon>Actinomycetes</taxon>
        <taxon>Pseudonocardiales</taxon>
        <taxon>Pseudonocardiaceae</taxon>
        <taxon>Pseudonocardia</taxon>
    </lineage>
</organism>
<keyword evidence="2" id="KW-0378">Hydrolase</keyword>
<dbReference type="RefSeq" id="WP_344417812.1">
    <property type="nucleotide sequence ID" value="NZ_BAAAQK010000009.1"/>
</dbReference>
<comment type="caution">
    <text evidence="2">The sequence shown here is derived from an EMBL/GenBank/DDBJ whole genome shotgun (WGS) entry which is preliminary data.</text>
</comment>
<dbReference type="GO" id="GO:0016787">
    <property type="term" value="F:hydrolase activity"/>
    <property type="evidence" value="ECO:0007669"/>
    <property type="project" value="UniProtKB-KW"/>
</dbReference>
<dbReference type="PANTHER" id="PTHR21432">
    <property type="entry name" value="ACETYL-COA HYDROLASE-RELATED"/>
    <property type="match status" value="1"/>
</dbReference>
<dbReference type="Proteomes" id="UP001500449">
    <property type="component" value="Unassembled WGS sequence"/>
</dbReference>
<dbReference type="InterPro" id="IPR026888">
    <property type="entry name" value="AcetylCoA_hyd_C"/>
</dbReference>
<gene>
    <name evidence="2" type="ORF">GCM10009836_34640</name>
</gene>
<dbReference type="InterPro" id="IPR046433">
    <property type="entry name" value="ActCoA_hydro"/>
</dbReference>
<accession>A0ABN2N435</accession>
<sequence>MFNAARRAIGDLIDESPDDELHVVCPMFPGQPDDFLALLVEETGKSRTRLVLYCADLSGRYEFLPERTTHVSLVTIGGRVPRRLAPITDHLTATLAEVARTFGRGERRVDAFVALVAPPDDDGFCSLGPVVSYSPAAAASARRRIIITNPEMPRFSGHRGLHQDSCTVLEGPARPLGVLPPRPPSEAELRIGKSVAGLISDGAVLQLGIGGIPESLIGNLIGQHSGLRLHSGAIPEAAMAAFDAGVFDDSPRRTTSLLGTAELYAYAARPENGIEILPVTETHAPEVLAGLGTFFAVNSCFEVDLFGQVNAEFAAGERRASAGGQADFGHWAHLSAGANIMALRSVDGSGVSRIVAQLPAPHVVTTNRSDLDAVVTEFGVAWLRGRTAGERAEALVDVAHPDHRDELRTAWRNS</sequence>
<feature type="domain" description="Acetyl-CoA hydrolase/transferase C-terminal" evidence="1">
    <location>
        <begin position="259"/>
        <end position="409"/>
    </location>
</feature>